<keyword evidence="1" id="KW-0472">Membrane</keyword>
<keyword evidence="1" id="KW-1133">Transmembrane helix</keyword>
<proteinExistence type="predicted"/>
<evidence type="ECO:0000256" key="1">
    <source>
        <dbReference type="SAM" id="Phobius"/>
    </source>
</evidence>
<keyword evidence="1" id="KW-0812">Transmembrane</keyword>
<comment type="caution">
    <text evidence="2">The sequence shown here is derived from an EMBL/GenBank/DDBJ whole genome shotgun (WGS) entry which is preliminary data.</text>
</comment>
<feature type="transmembrane region" description="Helical" evidence="1">
    <location>
        <begin position="39"/>
        <end position="60"/>
    </location>
</feature>
<dbReference type="AlphaFoldDB" id="A0AAW4W2L7"/>
<gene>
    <name evidence="2" type="ORF">LJD69_13645</name>
</gene>
<feature type="non-terminal residue" evidence="2">
    <location>
        <position position="1"/>
    </location>
</feature>
<organism evidence="2 3">
    <name type="scientific">Faecalibacillus faecis</name>
    <dbReference type="NCBI Taxonomy" id="1982628"/>
    <lineage>
        <taxon>Bacteria</taxon>
        <taxon>Bacillati</taxon>
        <taxon>Bacillota</taxon>
        <taxon>Erysipelotrichia</taxon>
        <taxon>Erysipelotrichales</taxon>
        <taxon>Coprobacillaceae</taxon>
        <taxon>Faecalibacillus</taxon>
    </lineage>
</organism>
<dbReference type="RefSeq" id="WP_227280196.1">
    <property type="nucleotide sequence ID" value="NZ_JAJDKZ010000230.1"/>
</dbReference>
<sequence>MIPIMNKGNRKKKVLGSVIATIPKSDIVAVSNEMKQQRNMLVVAFIICGMSAGALLSYWLTKDYRKIQKDLDFISSGHEDE</sequence>
<dbReference type="Proteomes" id="UP001198439">
    <property type="component" value="Unassembled WGS sequence"/>
</dbReference>
<accession>A0AAW4W2L7</accession>
<evidence type="ECO:0000313" key="2">
    <source>
        <dbReference type="EMBL" id="MCB8611632.1"/>
    </source>
</evidence>
<name>A0AAW4W2L7_9FIRM</name>
<dbReference type="EMBL" id="JAJDKZ010000230">
    <property type="protein sequence ID" value="MCB8611632.1"/>
    <property type="molecule type" value="Genomic_DNA"/>
</dbReference>
<evidence type="ECO:0000313" key="3">
    <source>
        <dbReference type="Proteomes" id="UP001198439"/>
    </source>
</evidence>
<protein>
    <submittedName>
        <fullName evidence="2">Uncharacterized protein</fullName>
    </submittedName>
</protein>
<feature type="non-terminal residue" evidence="2">
    <location>
        <position position="81"/>
    </location>
</feature>
<reference evidence="2" key="1">
    <citation type="submission" date="2021-10" db="EMBL/GenBank/DDBJ databases">
        <title>Collection of gut derived symbiotic bacterial strains cultured from healthy donors.</title>
        <authorList>
            <person name="Lin H."/>
            <person name="Littmann E."/>
            <person name="Kohout C."/>
            <person name="Pamer E.G."/>
        </authorList>
    </citation>
    <scope>NUCLEOTIDE SEQUENCE</scope>
    <source>
        <strain evidence="2">DFI.4.48</strain>
    </source>
</reference>